<evidence type="ECO:0000313" key="11">
    <source>
        <dbReference type="RefSeq" id="XP_011204316.1"/>
    </source>
</evidence>
<dbReference type="GO" id="GO:0030431">
    <property type="term" value="P:sleep"/>
    <property type="evidence" value="ECO:0007669"/>
    <property type="project" value="InterPro"/>
</dbReference>
<proteinExistence type="predicted"/>
<dbReference type="KEGG" id="bdr:105226888"/>
<gene>
    <name evidence="11" type="primary">LOC105226888</name>
</gene>
<evidence type="ECO:0000256" key="5">
    <source>
        <dbReference type="ARBA" id="ARBA00022989"/>
    </source>
</evidence>
<evidence type="ECO:0000256" key="9">
    <source>
        <dbReference type="SAM" id="SignalP"/>
    </source>
</evidence>
<dbReference type="InterPro" id="IPR031424">
    <property type="entry name" value="QVR-like"/>
</dbReference>
<dbReference type="InterPro" id="IPR050975">
    <property type="entry name" value="Sleep_regulator"/>
</dbReference>
<evidence type="ECO:0000256" key="8">
    <source>
        <dbReference type="ARBA" id="ARBA00023288"/>
    </source>
</evidence>
<dbReference type="OMA" id="EGCQTID"/>
<dbReference type="OrthoDB" id="6329445at2759"/>
<keyword evidence="10" id="KW-1185">Reference proteome</keyword>
<dbReference type="GO" id="GO:0098552">
    <property type="term" value="C:side of membrane"/>
    <property type="evidence" value="ECO:0007669"/>
    <property type="project" value="UniProtKB-KW"/>
</dbReference>
<evidence type="ECO:0000256" key="7">
    <source>
        <dbReference type="ARBA" id="ARBA00023180"/>
    </source>
</evidence>
<organism evidence="10 11">
    <name type="scientific">Bactrocera dorsalis</name>
    <name type="common">Oriental fruit fly</name>
    <name type="synonym">Dacus dorsalis</name>
    <dbReference type="NCBI Taxonomy" id="27457"/>
    <lineage>
        <taxon>Eukaryota</taxon>
        <taxon>Metazoa</taxon>
        <taxon>Ecdysozoa</taxon>
        <taxon>Arthropoda</taxon>
        <taxon>Hexapoda</taxon>
        <taxon>Insecta</taxon>
        <taxon>Pterygota</taxon>
        <taxon>Neoptera</taxon>
        <taxon>Endopterygota</taxon>
        <taxon>Diptera</taxon>
        <taxon>Brachycera</taxon>
        <taxon>Muscomorpha</taxon>
        <taxon>Tephritoidea</taxon>
        <taxon>Tephritidae</taxon>
        <taxon>Bactrocera</taxon>
        <taxon>Bactrocera</taxon>
    </lineage>
</organism>
<dbReference type="PANTHER" id="PTHR33562">
    <property type="entry name" value="ATILLA, ISOFORM B-RELATED-RELATED"/>
    <property type="match status" value="1"/>
</dbReference>
<evidence type="ECO:0000256" key="2">
    <source>
        <dbReference type="ARBA" id="ARBA00022622"/>
    </source>
</evidence>
<keyword evidence="3" id="KW-0812">Transmembrane</keyword>
<sequence>MIGIWYLNKIFIIHLSTLGLLMLSRIDSIAAIKCFKCSVTVEKNYIQNITVLTPMCTKFDWSENFIIDCPFSTMCLKTISTLHLQNEKQNTITRGCAPQKDTKQVFKNRRWQQEYSVQEVYDEGCIEFKANHLSVSSKIHCYCRGNLCNSGPGKVVAERILATSIVVLFYLLRLL</sequence>
<reference evidence="11" key="2">
    <citation type="submission" date="2025-08" db="UniProtKB">
        <authorList>
            <consortium name="RefSeq"/>
        </authorList>
    </citation>
    <scope>IDENTIFICATION</scope>
    <source>
        <tissue evidence="11">Adult</tissue>
    </source>
</reference>
<dbReference type="InParanoid" id="A0A6I9V027"/>
<keyword evidence="2" id="KW-0336">GPI-anchor</keyword>
<keyword evidence="5" id="KW-1133">Transmembrane helix</keyword>
<keyword evidence="4 9" id="KW-0732">Signal</keyword>
<comment type="subcellular location">
    <subcellularLocation>
        <location evidence="1">Membrane</location>
        <topology evidence="1">Lipid-anchor</topology>
        <topology evidence="1">GPI-anchor</topology>
    </subcellularLocation>
</comment>
<accession>A0A6I9V027</accession>
<dbReference type="Pfam" id="PF17064">
    <property type="entry name" value="QVR"/>
    <property type="match status" value="1"/>
</dbReference>
<dbReference type="GeneID" id="105226888"/>
<name>A0A6I9V027_BACDO</name>
<keyword evidence="6" id="KW-0472">Membrane</keyword>
<dbReference type="AlphaFoldDB" id="A0A6I9V027"/>
<dbReference type="GO" id="GO:0032222">
    <property type="term" value="P:regulation of synaptic transmission, cholinergic"/>
    <property type="evidence" value="ECO:0007669"/>
    <property type="project" value="InterPro"/>
</dbReference>
<evidence type="ECO:0000256" key="6">
    <source>
        <dbReference type="ARBA" id="ARBA00023136"/>
    </source>
</evidence>
<dbReference type="Proteomes" id="UP001652620">
    <property type="component" value="Chromosome 2"/>
</dbReference>
<reference evidence="10" key="1">
    <citation type="submission" date="2025-05" db="UniProtKB">
        <authorList>
            <consortium name="RefSeq"/>
        </authorList>
    </citation>
    <scope>NUCLEOTIDE SEQUENCE [LARGE SCALE GENOMIC DNA]</scope>
</reference>
<evidence type="ECO:0000256" key="1">
    <source>
        <dbReference type="ARBA" id="ARBA00004589"/>
    </source>
</evidence>
<dbReference type="RefSeq" id="XP_011204316.1">
    <property type="nucleotide sequence ID" value="XM_011206014.4"/>
</dbReference>
<keyword evidence="7" id="KW-0325">Glycoprotein</keyword>
<evidence type="ECO:0000313" key="10">
    <source>
        <dbReference type="Proteomes" id="UP001652620"/>
    </source>
</evidence>
<keyword evidence="8" id="KW-0449">Lipoprotein</keyword>
<evidence type="ECO:0000256" key="4">
    <source>
        <dbReference type="ARBA" id="ARBA00022729"/>
    </source>
</evidence>
<feature type="signal peptide" evidence="9">
    <location>
        <begin position="1"/>
        <end position="31"/>
    </location>
</feature>
<dbReference type="PANTHER" id="PTHR33562:SF29">
    <property type="entry name" value="PROTEIN SLEEPLESS"/>
    <property type="match status" value="1"/>
</dbReference>
<evidence type="ECO:0000256" key="3">
    <source>
        <dbReference type="ARBA" id="ARBA00022692"/>
    </source>
</evidence>
<feature type="chain" id="PRO_5026695829" evidence="9">
    <location>
        <begin position="32"/>
        <end position="175"/>
    </location>
</feature>
<protein>
    <submittedName>
        <fullName evidence="11">Uncharacterized protein LOC105226888</fullName>
    </submittedName>
</protein>